<accession>A0A8K0KN76</accession>
<protein>
    <submittedName>
        <fullName evidence="1">Uncharacterized protein</fullName>
    </submittedName>
</protein>
<evidence type="ECO:0000313" key="2">
    <source>
        <dbReference type="Proteomes" id="UP000792457"/>
    </source>
</evidence>
<dbReference type="EMBL" id="KZ309164">
    <property type="protein sequence ID" value="KAG8237398.1"/>
    <property type="molecule type" value="Genomic_DNA"/>
</dbReference>
<keyword evidence="2" id="KW-1185">Reference proteome</keyword>
<dbReference type="AlphaFoldDB" id="A0A8K0KN76"/>
<name>A0A8K0KN76_LADFU</name>
<comment type="caution">
    <text evidence="1">The sequence shown here is derived from an EMBL/GenBank/DDBJ whole genome shotgun (WGS) entry which is preliminary data.</text>
</comment>
<proteinExistence type="predicted"/>
<evidence type="ECO:0000313" key="1">
    <source>
        <dbReference type="EMBL" id="KAG8237398.1"/>
    </source>
</evidence>
<reference evidence="1" key="1">
    <citation type="submission" date="2013-04" db="EMBL/GenBank/DDBJ databases">
        <authorList>
            <person name="Qu J."/>
            <person name="Murali S.C."/>
            <person name="Bandaranaike D."/>
            <person name="Bellair M."/>
            <person name="Blankenburg K."/>
            <person name="Chao H."/>
            <person name="Dinh H."/>
            <person name="Doddapaneni H."/>
            <person name="Downs B."/>
            <person name="Dugan-Rocha S."/>
            <person name="Elkadiri S."/>
            <person name="Gnanaolivu R.D."/>
            <person name="Hernandez B."/>
            <person name="Javaid M."/>
            <person name="Jayaseelan J.C."/>
            <person name="Lee S."/>
            <person name="Li M."/>
            <person name="Ming W."/>
            <person name="Munidasa M."/>
            <person name="Muniz J."/>
            <person name="Nguyen L."/>
            <person name="Ongeri F."/>
            <person name="Osuji N."/>
            <person name="Pu L.-L."/>
            <person name="Puazo M."/>
            <person name="Qu C."/>
            <person name="Quiroz J."/>
            <person name="Raj R."/>
            <person name="Weissenberger G."/>
            <person name="Xin Y."/>
            <person name="Zou X."/>
            <person name="Han Y."/>
            <person name="Richards S."/>
            <person name="Worley K."/>
            <person name="Muzny D."/>
            <person name="Gibbs R."/>
        </authorList>
    </citation>
    <scope>NUCLEOTIDE SEQUENCE</scope>
    <source>
        <strain evidence="1">Sampled in the wild</strain>
    </source>
</reference>
<gene>
    <name evidence="1" type="ORF">J437_LFUL013034</name>
</gene>
<reference evidence="1" key="2">
    <citation type="submission" date="2017-10" db="EMBL/GenBank/DDBJ databases">
        <title>Ladona fulva Genome sequencing and assembly.</title>
        <authorList>
            <person name="Murali S."/>
            <person name="Richards S."/>
            <person name="Bandaranaike D."/>
            <person name="Bellair M."/>
            <person name="Blankenburg K."/>
            <person name="Chao H."/>
            <person name="Dinh H."/>
            <person name="Doddapaneni H."/>
            <person name="Dugan-Rocha S."/>
            <person name="Elkadiri S."/>
            <person name="Gnanaolivu R."/>
            <person name="Hernandez B."/>
            <person name="Skinner E."/>
            <person name="Javaid M."/>
            <person name="Lee S."/>
            <person name="Li M."/>
            <person name="Ming W."/>
            <person name="Munidasa M."/>
            <person name="Muniz J."/>
            <person name="Nguyen L."/>
            <person name="Hughes D."/>
            <person name="Osuji N."/>
            <person name="Pu L.-L."/>
            <person name="Puazo M."/>
            <person name="Qu C."/>
            <person name="Quiroz J."/>
            <person name="Raj R."/>
            <person name="Weissenberger G."/>
            <person name="Xin Y."/>
            <person name="Zou X."/>
            <person name="Han Y."/>
            <person name="Worley K."/>
            <person name="Muzny D."/>
            <person name="Gibbs R."/>
        </authorList>
    </citation>
    <scope>NUCLEOTIDE SEQUENCE</scope>
    <source>
        <strain evidence="1">Sampled in the wild</strain>
    </source>
</reference>
<dbReference type="Proteomes" id="UP000792457">
    <property type="component" value="Unassembled WGS sequence"/>
</dbReference>
<sequence>MKLMESEKEYKDSSLRVIYNNQEACQETNKNPAAKLMPSKNVQSECNKDIHLCKNSKGRFRNISKCLPQRNHGEEISSSSANVTELEFFGVHSEESKDFSSSMGRKSVVFPIIKKKKLFTPTEQNFLS</sequence>
<organism evidence="1 2">
    <name type="scientific">Ladona fulva</name>
    <name type="common">Scarce chaser dragonfly</name>
    <name type="synonym">Libellula fulva</name>
    <dbReference type="NCBI Taxonomy" id="123851"/>
    <lineage>
        <taxon>Eukaryota</taxon>
        <taxon>Metazoa</taxon>
        <taxon>Ecdysozoa</taxon>
        <taxon>Arthropoda</taxon>
        <taxon>Hexapoda</taxon>
        <taxon>Insecta</taxon>
        <taxon>Pterygota</taxon>
        <taxon>Palaeoptera</taxon>
        <taxon>Odonata</taxon>
        <taxon>Epiprocta</taxon>
        <taxon>Anisoptera</taxon>
        <taxon>Libelluloidea</taxon>
        <taxon>Libellulidae</taxon>
        <taxon>Ladona</taxon>
    </lineage>
</organism>